<evidence type="ECO:0008006" key="3">
    <source>
        <dbReference type="Google" id="ProtNLM"/>
    </source>
</evidence>
<sequence length="142" mass="14938">MTTAFTAETTVDHPVGAVWERLVDWDTAPRWMPGVQTVRANGPVATGSTVTFTSRGKERLATIAAVDPGRSITLRSVQGAVVADYTYECAAHGRGTRVGLVADCSTTGPTRLFAPVIRYAIRRADGGQLAAFAATFTTAPPG</sequence>
<keyword evidence="2" id="KW-1185">Reference proteome</keyword>
<proteinExistence type="predicted"/>
<dbReference type="Proteomes" id="UP001500945">
    <property type="component" value="Unassembled WGS sequence"/>
</dbReference>
<organism evidence="1 2">
    <name type="scientific">Fodinibacter luteus</name>
    <dbReference type="NCBI Taxonomy" id="552064"/>
    <lineage>
        <taxon>Bacteria</taxon>
        <taxon>Bacillati</taxon>
        <taxon>Actinomycetota</taxon>
        <taxon>Actinomycetes</taxon>
        <taxon>Micrococcales</taxon>
        <taxon>Intrasporangiaceae</taxon>
        <taxon>Fodinibacter (ex Wang et al. 2009)</taxon>
    </lineage>
</organism>
<dbReference type="Gene3D" id="3.30.530.20">
    <property type="match status" value="1"/>
</dbReference>
<evidence type="ECO:0000313" key="1">
    <source>
        <dbReference type="EMBL" id="GAA4398816.1"/>
    </source>
</evidence>
<dbReference type="InterPro" id="IPR019587">
    <property type="entry name" value="Polyketide_cyclase/dehydratase"/>
</dbReference>
<reference evidence="2" key="1">
    <citation type="journal article" date="2019" name="Int. J. Syst. Evol. Microbiol.">
        <title>The Global Catalogue of Microorganisms (GCM) 10K type strain sequencing project: providing services to taxonomists for standard genome sequencing and annotation.</title>
        <authorList>
            <consortium name="The Broad Institute Genomics Platform"/>
            <consortium name="The Broad Institute Genome Sequencing Center for Infectious Disease"/>
            <person name="Wu L."/>
            <person name="Ma J."/>
        </authorList>
    </citation>
    <scope>NUCLEOTIDE SEQUENCE [LARGE SCALE GENOMIC DNA]</scope>
    <source>
        <strain evidence="2">JCM 17809</strain>
    </source>
</reference>
<dbReference type="RefSeq" id="WP_425474932.1">
    <property type="nucleotide sequence ID" value="NZ_BAABGM010000003.1"/>
</dbReference>
<dbReference type="Pfam" id="PF10604">
    <property type="entry name" value="Polyketide_cyc2"/>
    <property type="match status" value="1"/>
</dbReference>
<dbReference type="InterPro" id="IPR023393">
    <property type="entry name" value="START-like_dom_sf"/>
</dbReference>
<evidence type="ECO:0000313" key="2">
    <source>
        <dbReference type="Proteomes" id="UP001500945"/>
    </source>
</evidence>
<dbReference type="EMBL" id="BAABGM010000003">
    <property type="protein sequence ID" value="GAA4398816.1"/>
    <property type="molecule type" value="Genomic_DNA"/>
</dbReference>
<dbReference type="SUPFAM" id="SSF55961">
    <property type="entry name" value="Bet v1-like"/>
    <property type="match status" value="1"/>
</dbReference>
<comment type="caution">
    <text evidence="1">The sequence shown here is derived from an EMBL/GenBank/DDBJ whole genome shotgun (WGS) entry which is preliminary data.</text>
</comment>
<name>A0ABP8K0F5_9MICO</name>
<accession>A0ABP8K0F5</accession>
<protein>
    <recommendedName>
        <fullName evidence="3">Polyketide cyclase/dehydrase/lipid transport protein</fullName>
    </recommendedName>
</protein>
<gene>
    <name evidence="1" type="ORF">GCM10023168_05260</name>
</gene>